<dbReference type="InterPro" id="IPR021715">
    <property type="entry name" value="Slu7_dom"/>
</dbReference>
<comment type="subcellular location">
    <subcellularLocation>
        <location evidence="1 8">Nucleus</location>
    </subcellularLocation>
</comment>
<evidence type="ECO:0000259" key="10">
    <source>
        <dbReference type="PROSITE" id="PS50158"/>
    </source>
</evidence>
<reference evidence="11" key="1">
    <citation type="journal article" date="2020" name="Stud. Mycol.">
        <title>101 Dothideomycetes genomes: a test case for predicting lifestyles and emergence of pathogens.</title>
        <authorList>
            <person name="Haridas S."/>
            <person name="Albert R."/>
            <person name="Binder M."/>
            <person name="Bloem J."/>
            <person name="Labutti K."/>
            <person name="Salamov A."/>
            <person name="Andreopoulos B."/>
            <person name="Baker S."/>
            <person name="Barry K."/>
            <person name="Bills G."/>
            <person name="Bluhm B."/>
            <person name="Cannon C."/>
            <person name="Castanera R."/>
            <person name="Culley D."/>
            <person name="Daum C."/>
            <person name="Ezra D."/>
            <person name="Gonzalez J."/>
            <person name="Henrissat B."/>
            <person name="Kuo A."/>
            <person name="Liang C."/>
            <person name="Lipzen A."/>
            <person name="Lutzoni F."/>
            <person name="Magnuson J."/>
            <person name="Mondo S."/>
            <person name="Nolan M."/>
            <person name="Ohm R."/>
            <person name="Pangilinan J."/>
            <person name="Park H.-J."/>
            <person name="Ramirez L."/>
            <person name="Alfaro M."/>
            <person name="Sun H."/>
            <person name="Tritt A."/>
            <person name="Yoshinaga Y."/>
            <person name="Zwiers L.-H."/>
            <person name="Turgeon B."/>
            <person name="Goodwin S."/>
            <person name="Spatafora J."/>
            <person name="Crous P."/>
            <person name="Grigoriev I."/>
        </authorList>
    </citation>
    <scope>NUCLEOTIDE SEQUENCE</scope>
    <source>
        <strain evidence="11">CBS 116435</strain>
    </source>
</reference>
<evidence type="ECO:0000256" key="8">
    <source>
        <dbReference type="RuleBase" id="RU367071"/>
    </source>
</evidence>
<dbReference type="PROSITE" id="PS50158">
    <property type="entry name" value="ZF_CCHC"/>
    <property type="match status" value="1"/>
</dbReference>
<dbReference type="GO" id="GO:0008270">
    <property type="term" value="F:zinc ion binding"/>
    <property type="evidence" value="ECO:0007669"/>
    <property type="project" value="UniProtKB-KW"/>
</dbReference>
<feature type="region of interest" description="Disordered" evidence="9">
    <location>
        <begin position="42"/>
        <end position="85"/>
    </location>
</feature>
<comment type="subunit">
    <text evidence="8">Associated with the spliceosome.</text>
</comment>
<name>A0A9P4QH85_9PEZI</name>
<keyword evidence="4 8" id="KW-0747">Spliceosome</keyword>
<evidence type="ECO:0000256" key="3">
    <source>
        <dbReference type="ARBA" id="ARBA00022664"/>
    </source>
</evidence>
<comment type="function">
    <text evidence="8">Involved in pre-mRNA splicing.</text>
</comment>
<dbReference type="EMBL" id="MU003770">
    <property type="protein sequence ID" value="KAF2724717.1"/>
    <property type="molecule type" value="Genomic_DNA"/>
</dbReference>
<protein>
    <recommendedName>
        <fullName evidence="8">Pre-mRNA-splicing factor SLU7</fullName>
    </recommendedName>
</protein>
<dbReference type="GO" id="GO:0000398">
    <property type="term" value="P:mRNA splicing, via spliceosome"/>
    <property type="evidence" value="ECO:0007669"/>
    <property type="project" value="UniProtKB-UniRule"/>
</dbReference>
<keyword evidence="7" id="KW-0479">Metal-binding</keyword>
<evidence type="ECO:0000313" key="11">
    <source>
        <dbReference type="EMBL" id="KAF2724717.1"/>
    </source>
</evidence>
<accession>A0A9P4QH85</accession>
<dbReference type="GO" id="GO:0005840">
    <property type="term" value="C:ribosome"/>
    <property type="evidence" value="ECO:0007669"/>
    <property type="project" value="UniProtKB-KW"/>
</dbReference>
<dbReference type="SUPFAM" id="SSF57756">
    <property type="entry name" value="Retrovirus zinc finger-like domains"/>
    <property type="match status" value="1"/>
</dbReference>
<dbReference type="InterPro" id="IPR039974">
    <property type="entry name" value="Splicing_factor_SLU7"/>
</dbReference>
<keyword evidence="3 8" id="KW-0507">mRNA processing</keyword>
<keyword evidence="11" id="KW-0687">Ribonucleoprotein</keyword>
<comment type="caution">
    <text evidence="11">The sequence shown here is derived from an EMBL/GenBank/DDBJ whole genome shotgun (WGS) entry which is preliminary data.</text>
</comment>
<feature type="compositionally biased region" description="Basic and acidic residues" evidence="9">
    <location>
        <begin position="176"/>
        <end position="186"/>
    </location>
</feature>
<evidence type="ECO:0000256" key="4">
    <source>
        <dbReference type="ARBA" id="ARBA00022728"/>
    </source>
</evidence>
<evidence type="ECO:0000256" key="2">
    <source>
        <dbReference type="ARBA" id="ARBA00007203"/>
    </source>
</evidence>
<dbReference type="Proteomes" id="UP000799441">
    <property type="component" value="Unassembled WGS sequence"/>
</dbReference>
<dbReference type="PANTHER" id="PTHR12942:SF2">
    <property type="entry name" value="PRE-MRNA-SPLICING FACTOR SLU7"/>
    <property type="match status" value="1"/>
</dbReference>
<feature type="compositionally biased region" description="Basic and acidic residues" evidence="9">
    <location>
        <begin position="48"/>
        <end position="62"/>
    </location>
</feature>
<comment type="similarity">
    <text evidence="2 8">Belongs to the SLU7 family.</text>
</comment>
<dbReference type="GO" id="GO:0005681">
    <property type="term" value="C:spliceosomal complex"/>
    <property type="evidence" value="ECO:0007669"/>
    <property type="project" value="UniProtKB-UniRule"/>
</dbReference>
<feature type="region of interest" description="Disordered" evidence="9">
    <location>
        <begin position="1"/>
        <end position="26"/>
    </location>
</feature>
<dbReference type="AlphaFoldDB" id="A0A9P4QH85"/>
<feature type="region of interest" description="Disordered" evidence="9">
    <location>
        <begin position="399"/>
        <end position="470"/>
    </location>
</feature>
<keyword evidence="7" id="KW-0862">Zinc</keyword>
<organism evidence="11 12">
    <name type="scientific">Polychaeton citri CBS 116435</name>
    <dbReference type="NCBI Taxonomy" id="1314669"/>
    <lineage>
        <taxon>Eukaryota</taxon>
        <taxon>Fungi</taxon>
        <taxon>Dikarya</taxon>
        <taxon>Ascomycota</taxon>
        <taxon>Pezizomycotina</taxon>
        <taxon>Dothideomycetes</taxon>
        <taxon>Dothideomycetidae</taxon>
        <taxon>Capnodiales</taxon>
        <taxon>Capnodiaceae</taxon>
        <taxon>Polychaeton</taxon>
    </lineage>
</organism>
<proteinExistence type="inferred from homology"/>
<feature type="compositionally biased region" description="Basic residues" evidence="9">
    <location>
        <begin position="75"/>
        <end position="85"/>
    </location>
</feature>
<evidence type="ECO:0000256" key="5">
    <source>
        <dbReference type="ARBA" id="ARBA00023187"/>
    </source>
</evidence>
<gene>
    <name evidence="11" type="ORF">K431DRAFT_216941</name>
</gene>
<feature type="compositionally biased region" description="Basic and acidic residues" evidence="9">
    <location>
        <begin position="279"/>
        <end position="289"/>
    </location>
</feature>
<evidence type="ECO:0000313" key="12">
    <source>
        <dbReference type="Proteomes" id="UP000799441"/>
    </source>
</evidence>
<dbReference type="OrthoDB" id="249612at2759"/>
<dbReference type="PANTHER" id="PTHR12942">
    <property type="entry name" value="STEP II SPLICING FACTOR SLU7"/>
    <property type="match status" value="1"/>
</dbReference>
<feature type="compositionally biased region" description="Basic and acidic residues" evidence="9">
    <location>
        <begin position="420"/>
        <end position="437"/>
    </location>
</feature>
<keyword evidence="12" id="KW-1185">Reference proteome</keyword>
<dbReference type="InterPro" id="IPR001878">
    <property type="entry name" value="Znf_CCHC"/>
</dbReference>
<evidence type="ECO:0000256" key="1">
    <source>
        <dbReference type="ARBA" id="ARBA00004123"/>
    </source>
</evidence>
<feature type="region of interest" description="Disordered" evidence="9">
    <location>
        <begin position="167"/>
        <end position="191"/>
    </location>
</feature>
<dbReference type="Pfam" id="PF11708">
    <property type="entry name" value="Slu7"/>
    <property type="match status" value="1"/>
</dbReference>
<feature type="compositionally biased region" description="Basic and acidic residues" evidence="9">
    <location>
        <begin position="16"/>
        <end position="25"/>
    </location>
</feature>
<keyword evidence="6 8" id="KW-0539">Nucleus</keyword>
<keyword evidence="7" id="KW-0863">Zinc-finger</keyword>
<evidence type="ECO:0000256" key="7">
    <source>
        <dbReference type="PROSITE-ProRule" id="PRU00047"/>
    </source>
</evidence>
<dbReference type="Pfam" id="PF00098">
    <property type="entry name" value="zf-CCHC"/>
    <property type="match status" value="1"/>
</dbReference>
<feature type="domain" description="CCHC-type" evidence="10">
    <location>
        <begin position="89"/>
        <end position="102"/>
    </location>
</feature>
<dbReference type="GO" id="GO:0030628">
    <property type="term" value="F:pre-mRNA 3'-splice site binding"/>
    <property type="evidence" value="ECO:0007669"/>
    <property type="project" value="UniProtKB-UniRule"/>
</dbReference>
<evidence type="ECO:0000256" key="6">
    <source>
        <dbReference type="ARBA" id="ARBA00023242"/>
    </source>
</evidence>
<dbReference type="InterPro" id="IPR036875">
    <property type="entry name" value="Znf_CCHC_sf"/>
</dbReference>
<feature type="region of interest" description="Disordered" evidence="9">
    <location>
        <begin position="262"/>
        <end position="289"/>
    </location>
</feature>
<keyword evidence="5 8" id="KW-0508">mRNA splicing</keyword>
<keyword evidence="11" id="KW-0689">Ribosomal protein</keyword>
<sequence length="470" mass="53214">MAPPPPSKAATGANKEQPKNSERNEYIPSFIAKKPFYIDDSTATDDDYLQHQRLQSETKHSDPIATSQWYDRAQSRKKPAATKYRKGACENCGAMGHKAKDCLQRRRKAGAKWTGRAIAADEDGKDLSLGWDAKRDRWNGYDPSEYNKIVKDYEELERIKKQAAIEAGEEEEGVEDGDKYDAETDMGRNQATSTRNLRIREDTAKYLVNLDLDSAKYDPKTRSMIDTGDSTNELIADEGFQKAAGDATEFENAQRYAWETQERGDQEKLHLQANPTEGEMLRKRKAEDEAERSAAKKKMLLDAYGDQSTVQAKPKVLAASENFVEYDEKGRLKGQPERKEKSMYPEDILLNNHTSVWGSWWKDFQWGYACCHSIVKQSFCTGQAGIAAAEDSEYFGSGKALPANGEEEENISHVPNSVDAPEKMSRDERKRRDEELKAGVSSEEMERYRRQKQAANDPMAKINNDQLLEA</sequence>
<evidence type="ECO:0000256" key="9">
    <source>
        <dbReference type="SAM" id="MobiDB-lite"/>
    </source>
</evidence>